<dbReference type="InterPro" id="IPR003593">
    <property type="entry name" value="AAA+_ATPase"/>
</dbReference>
<gene>
    <name evidence="11" type="ORF">SAMN02745775_106120</name>
</gene>
<dbReference type="PANTHER" id="PTHR24221:SF248">
    <property type="entry name" value="ABC TRANSPORTER TRANSMEMBRANE REGION"/>
    <property type="match status" value="1"/>
</dbReference>
<evidence type="ECO:0000256" key="5">
    <source>
        <dbReference type="ARBA" id="ARBA00022989"/>
    </source>
</evidence>
<reference evidence="11 12" key="1">
    <citation type="submission" date="2016-10" db="EMBL/GenBank/DDBJ databases">
        <authorList>
            <person name="de Groot N.N."/>
        </authorList>
    </citation>
    <scope>NUCLEOTIDE SEQUENCE [LARGE SCALE GENOMIC DNA]</scope>
    <source>
        <strain evidence="11 12">DSM 19981</strain>
    </source>
</reference>
<evidence type="ECO:0000313" key="11">
    <source>
        <dbReference type="EMBL" id="SFK72050.1"/>
    </source>
</evidence>
<evidence type="ECO:0000256" key="1">
    <source>
        <dbReference type="ARBA" id="ARBA00004651"/>
    </source>
</evidence>
<dbReference type="SUPFAM" id="SSF52540">
    <property type="entry name" value="P-loop containing nucleoside triphosphate hydrolases"/>
    <property type="match status" value="1"/>
</dbReference>
<evidence type="ECO:0000256" key="8">
    <source>
        <dbReference type="SAM" id="Phobius"/>
    </source>
</evidence>
<evidence type="ECO:0000256" key="7">
    <source>
        <dbReference type="SAM" id="MobiDB-lite"/>
    </source>
</evidence>
<accession>A0A1I4BUD9</accession>
<dbReference type="InterPro" id="IPR036640">
    <property type="entry name" value="ABC1_TM_sf"/>
</dbReference>
<keyword evidence="3" id="KW-0547">Nucleotide-binding</keyword>
<keyword evidence="5 8" id="KW-1133">Transmembrane helix</keyword>
<dbReference type="PANTHER" id="PTHR24221">
    <property type="entry name" value="ATP-BINDING CASSETTE SUB-FAMILY B"/>
    <property type="match status" value="1"/>
</dbReference>
<evidence type="ECO:0000259" key="10">
    <source>
        <dbReference type="PROSITE" id="PS50929"/>
    </source>
</evidence>
<dbReference type="STRING" id="1123062.SAMN02745775_106120"/>
<dbReference type="PROSITE" id="PS50929">
    <property type="entry name" value="ABC_TM1F"/>
    <property type="match status" value="1"/>
</dbReference>
<dbReference type="OrthoDB" id="5288404at2"/>
<feature type="transmembrane region" description="Helical" evidence="8">
    <location>
        <begin position="147"/>
        <end position="167"/>
    </location>
</feature>
<dbReference type="GO" id="GO:0140359">
    <property type="term" value="F:ABC-type transporter activity"/>
    <property type="evidence" value="ECO:0007669"/>
    <property type="project" value="InterPro"/>
</dbReference>
<feature type="compositionally biased region" description="Low complexity" evidence="7">
    <location>
        <begin position="569"/>
        <end position="578"/>
    </location>
</feature>
<feature type="domain" description="ABC transporter" evidence="9">
    <location>
        <begin position="349"/>
        <end position="583"/>
    </location>
</feature>
<evidence type="ECO:0000256" key="3">
    <source>
        <dbReference type="ARBA" id="ARBA00022741"/>
    </source>
</evidence>
<protein>
    <submittedName>
        <fullName evidence="11">ATP-binding cassette, subfamily C</fullName>
    </submittedName>
</protein>
<dbReference type="Pfam" id="PF00664">
    <property type="entry name" value="ABC_membrane"/>
    <property type="match status" value="1"/>
</dbReference>
<dbReference type="Pfam" id="PF00005">
    <property type="entry name" value="ABC_tran"/>
    <property type="match status" value="1"/>
</dbReference>
<dbReference type="GO" id="GO:0005886">
    <property type="term" value="C:plasma membrane"/>
    <property type="evidence" value="ECO:0007669"/>
    <property type="project" value="UniProtKB-SubCell"/>
</dbReference>
<evidence type="ECO:0000256" key="2">
    <source>
        <dbReference type="ARBA" id="ARBA00022692"/>
    </source>
</evidence>
<dbReference type="GO" id="GO:0005524">
    <property type="term" value="F:ATP binding"/>
    <property type="evidence" value="ECO:0007669"/>
    <property type="project" value="UniProtKB-KW"/>
</dbReference>
<feature type="region of interest" description="Disordered" evidence="7">
    <location>
        <begin position="569"/>
        <end position="588"/>
    </location>
</feature>
<dbReference type="InterPro" id="IPR003439">
    <property type="entry name" value="ABC_transporter-like_ATP-bd"/>
</dbReference>
<dbReference type="SUPFAM" id="SSF90123">
    <property type="entry name" value="ABC transporter transmembrane region"/>
    <property type="match status" value="1"/>
</dbReference>
<evidence type="ECO:0000256" key="4">
    <source>
        <dbReference type="ARBA" id="ARBA00022840"/>
    </source>
</evidence>
<feature type="transmembrane region" description="Helical" evidence="8">
    <location>
        <begin position="43"/>
        <end position="69"/>
    </location>
</feature>
<evidence type="ECO:0000259" key="9">
    <source>
        <dbReference type="PROSITE" id="PS50893"/>
    </source>
</evidence>
<keyword evidence="6 8" id="KW-0472">Membrane</keyword>
<organism evidence="11 12">
    <name type="scientific">Falsiroseomonas stagni DSM 19981</name>
    <dbReference type="NCBI Taxonomy" id="1123062"/>
    <lineage>
        <taxon>Bacteria</taxon>
        <taxon>Pseudomonadati</taxon>
        <taxon>Pseudomonadota</taxon>
        <taxon>Alphaproteobacteria</taxon>
        <taxon>Acetobacterales</taxon>
        <taxon>Roseomonadaceae</taxon>
        <taxon>Falsiroseomonas</taxon>
    </lineage>
</organism>
<dbReference type="GO" id="GO:0034040">
    <property type="term" value="F:ATPase-coupled lipid transmembrane transporter activity"/>
    <property type="evidence" value="ECO:0007669"/>
    <property type="project" value="TreeGrafter"/>
</dbReference>
<feature type="transmembrane region" description="Helical" evidence="8">
    <location>
        <begin position="258"/>
        <end position="280"/>
    </location>
</feature>
<feature type="domain" description="ABC transmembrane type-1" evidence="10">
    <location>
        <begin position="138"/>
        <end position="318"/>
    </location>
</feature>
<comment type="subcellular location">
    <subcellularLocation>
        <location evidence="1">Cell membrane</location>
        <topology evidence="1">Multi-pass membrane protein</topology>
    </subcellularLocation>
</comment>
<feature type="transmembrane region" description="Helical" evidence="8">
    <location>
        <begin position="173"/>
        <end position="192"/>
    </location>
</feature>
<sequence length="588" mass="61242">MAARRLPAPQGATPGNARAGGSPATAQGVMDIARGEVGVAARFTLWLGIVLALAGFALTVSKMTIWQVVLPTGDPWTLAGLSVLVGIAIAMNVALDQLREIGLLALSHRLARRMAAPLVMAAAKQQGRSDISAGQALRDVEELRRNLAGPVLTGVVDAVIVPLLILLLLYFHWAFAVFALALCLLAAVLSLVGERLTRRALVASNDAHAQTSGLVADAMRCAEAVEAMGMRHNLAARWEARMDDSATALRGAQNAGRWISAALSTVSGIGSGGALVLATVLSANGANIGMGALVAMLLMWQIIGPFTRLGGAAADWAGALASWRRLQALSQADRGPDTGIAFPCRDARLVMERVSYAHRGAPRALLRDVQLVVEPGRAVAISGSAGAGKTTLLRIAVGMVKPSAGACFLDGQSTSQWQREDFAHHVGYLPQDPLLTDGTVAEAIARLAAPDMQAVMEAARLADAASMITALPLGYATPIRAEGPLSAGQRQRVALARALYARPKLLVMDEPAAFLDAEGEQRLVRLIRRLSAEGMGILFTSHRPALLAAADRVLLLRGGQLAPAPAIPAIAGPTTTGPKAGRRAGEAA</sequence>
<proteinExistence type="predicted"/>
<dbReference type="InterPro" id="IPR017871">
    <property type="entry name" value="ABC_transporter-like_CS"/>
</dbReference>
<dbReference type="InterPro" id="IPR011527">
    <property type="entry name" value="ABC1_TM_dom"/>
</dbReference>
<evidence type="ECO:0000256" key="6">
    <source>
        <dbReference type="ARBA" id="ARBA00023136"/>
    </source>
</evidence>
<dbReference type="GO" id="GO:0016887">
    <property type="term" value="F:ATP hydrolysis activity"/>
    <property type="evidence" value="ECO:0007669"/>
    <property type="project" value="InterPro"/>
</dbReference>
<feature type="region of interest" description="Disordered" evidence="7">
    <location>
        <begin position="1"/>
        <end position="23"/>
    </location>
</feature>
<dbReference type="SMART" id="SM00382">
    <property type="entry name" value="AAA"/>
    <property type="match status" value="1"/>
</dbReference>
<dbReference type="EMBL" id="FOSQ01000006">
    <property type="protein sequence ID" value="SFK72050.1"/>
    <property type="molecule type" value="Genomic_DNA"/>
</dbReference>
<dbReference type="Gene3D" id="3.40.50.300">
    <property type="entry name" value="P-loop containing nucleotide triphosphate hydrolases"/>
    <property type="match status" value="1"/>
</dbReference>
<evidence type="ECO:0000313" key="12">
    <source>
        <dbReference type="Proteomes" id="UP000199473"/>
    </source>
</evidence>
<dbReference type="InterPro" id="IPR027417">
    <property type="entry name" value="P-loop_NTPase"/>
</dbReference>
<dbReference type="InterPro" id="IPR039421">
    <property type="entry name" value="Type_1_exporter"/>
</dbReference>
<dbReference type="AlphaFoldDB" id="A0A1I4BUD9"/>
<dbReference type="Gene3D" id="1.20.1560.10">
    <property type="entry name" value="ABC transporter type 1, transmembrane domain"/>
    <property type="match status" value="1"/>
</dbReference>
<dbReference type="PROSITE" id="PS50893">
    <property type="entry name" value="ABC_TRANSPORTER_2"/>
    <property type="match status" value="1"/>
</dbReference>
<keyword evidence="4 11" id="KW-0067">ATP-binding</keyword>
<feature type="transmembrane region" description="Helical" evidence="8">
    <location>
        <begin position="75"/>
        <end position="95"/>
    </location>
</feature>
<dbReference type="PROSITE" id="PS00211">
    <property type="entry name" value="ABC_TRANSPORTER_1"/>
    <property type="match status" value="1"/>
</dbReference>
<dbReference type="Proteomes" id="UP000199473">
    <property type="component" value="Unassembled WGS sequence"/>
</dbReference>
<keyword evidence="12" id="KW-1185">Reference proteome</keyword>
<name>A0A1I4BUD9_9PROT</name>
<keyword evidence="2 8" id="KW-0812">Transmembrane</keyword>